<evidence type="ECO:0000313" key="3">
    <source>
        <dbReference type="Proteomes" id="UP000008983"/>
    </source>
</evidence>
<dbReference type="InterPro" id="IPR001680">
    <property type="entry name" value="WD40_rpt"/>
</dbReference>
<dbReference type="RefSeq" id="XP_004029647.1">
    <property type="nucleotide sequence ID" value="XM_004029599.1"/>
</dbReference>
<keyword evidence="3" id="KW-1185">Reference proteome</keyword>
<dbReference type="SUPFAM" id="SSF50978">
    <property type="entry name" value="WD40 repeat-like"/>
    <property type="match status" value="1"/>
</dbReference>
<proteinExistence type="predicted"/>
<dbReference type="GeneID" id="14904498"/>
<gene>
    <name evidence="2" type="ORF">IMG5_175970</name>
</gene>
<dbReference type="Pfam" id="PF00400">
    <property type="entry name" value="WD40"/>
    <property type="match status" value="1"/>
</dbReference>
<dbReference type="InterPro" id="IPR036322">
    <property type="entry name" value="WD40_repeat_dom_sf"/>
</dbReference>
<dbReference type="InterPro" id="IPR015943">
    <property type="entry name" value="WD40/YVTN_repeat-like_dom_sf"/>
</dbReference>
<dbReference type="SMART" id="SM00320">
    <property type="entry name" value="WD40"/>
    <property type="match status" value="4"/>
</dbReference>
<dbReference type="STRING" id="857967.G0R286"/>
<organism evidence="2 3">
    <name type="scientific">Ichthyophthirius multifiliis</name>
    <name type="common">White spot disease agent</name>
    <name type="synonym">Ich</name>
    <dbReference type="NCBI Taxonomy" id="5932"/>
    <lineage>
        <taxon>Eukaryota</taxon>
        <taxon>Sar</taxon>
        <taxon>Alveolata</taxon>
        <taxon>Ciliophora</taxon>
        <taxon>Intramacronucleata</taxon>
        <taxon>Oligohymenophorea</taxon>
        <taxon>Hymenostomatida</taxon>
        <taxon>Ophryoglenina</taxon>
        <taxon>Ichthyophthirius</taxon>
    </lineage>
</organism>
<feature type="domain" description="Anaphase-promoting complex subunit 4-like WD40" evidence="1">
    <location>
        <begin position="33"/>
        <end position="90"/>
    </location>
</feature>
<dbReference type="OrthoDB" id="10251741at2759"/>
<dbReference type="EMBL" id="GL984247">
    <property type="protein sequence ID" value="EGR28411.1"/>
    <property type="molecule type" value="Genomic_DNA"/>
</dbReference>
<dbReference type="InParanoid" id="G0R286"/>
<dbReference type="InterPro" id="IPR024977">
    <property type="entry name" value="Apc4-like_WD40_dom"/>
</dbReference>
<dbReference type="AlphaFoldDB" id="G0R286"/>
<dbReference type="PANTHER" id="PTHR47822:SF2">
    <property type="entry name" value="F-BOX AND WD-40 DOMAIN PROTEIN 7"/>
    <property type="match status" value="1"/>
</dbReference>
<name>G0R286_ICHMU</name>
<evidence type="ECO:0000259" key="1">
    <source>
        <dbReference type="Pfam" id="PF12894"/>
    </source>
</evidence>
<dbReference type="PANTHER" id="PTHR47822">
    <property type="entry name" value="CARBOHYDRATE BINDING DOMAIN CONTAINING PROTEIN"/>
    <property type="match status" value="1"/>
</dbReference>
<dbReference type="Proteomes" id="UP000008983">
    <property type="component" value="Unassembled WGS sequence"/>
</dbReference>
<dbReference type="OMA" id="MVMILEA"/>
<accession>G0R286</accession>
<reference evidence="2 3" key="1">
    <citation type="submission" date="2011-07" db="EMBL/GenBank/DDBJ databases">
        <authorList>
            <person name="Coyne R."/>
            <person name="Brami D."/>
            <person name="Johnson J."/>
            <person name="Hostetler J."/>
            <person name="Hannick L."/>
            <person name="Clark T."/>
            <person name="Cassidy-Hanley D."/>
            <person name="Inman J."/>
        </authorList>
    </citation>
    <scope>NUCLEOTIDE SEQUENCE [LARGE SCALE GENOMIC DNA]</scope>
    <source>
        <strain evidence="2 3">G5</strain>
    </source>
</reference>
<dbReference type="Pfam" id="PF12894">
    <property type="entry name" value="ANAPC4_WD40"/>
    <property type="match status" value="1"/>
</dbReference>
<sequence length="232" mass="25507">MNSYNNNLQKLPFSILDDYNNNKRLGLKNNFSLGSEILCAKFDKDDSLIAAGCLDGTLQIYHLQTGLLKNKFQTNQPGQSSNPVTCLRWRPSQINGIVKNLITTGDVNGNIVQWHASSGKELERIIEPENQILCLDYDKNGNYLATAGKDCIENGAYLFSAQFSKNNNDSILVGGSGKNEAKLFESQDNFETLGSVSNFNKGIFTVDYANTSNKFLLGGGDGYLVVVSQVLK</sequence>
<evidence type="ECO:0000313" key="2">
    <source>
        <dbReference type="EMBL" id="EGR28411.1"/>
    </source>
</evidence>
<dbReference type="Gene3D" id="2.130.10.10">
    <property type="entry name" value="YVTN repeat-like/Quinoprotein amine dehydrogenase"/>
    <property type="match status" value="1"/>
</dbReference>
<protein>
    <submittedName>
        <fullName evidence="2">WD repeat protein</fullName>
    </submittedName>
</protein>